<dbReference type="InterPro" id="IPR012336">
    <property type="entry name" value="Thioredoxin-like_fold"/>
</dbReference>
<protein>
    <submittedName>
        <fullName evidence="7">Periplasmic thiol:disulfide interchange protein DsbA</fullName>
    </submittedName>
</protein>
<dbReference type="AlphaFoldDB" id="A0A3B1CAH9"/>
<evidence type="ECO:0000256" key="4">
    <source>
        <dbReference type="ARBA" id="ARBA00023157"/>
    </source>
</evidence>
<evidence type="ECO:0000313" key="7">
    <source>
        <dbReference type="EMBL" id="VAX25182.1"/>
    </source>
</evidence>
<keyword evidence="2" id="KW-0732">Signal</keyword>
<evidence type="ECO:0000256" key="3">
    <source>
        <dbReference type="ARBA" id="ARBA00023002"/>
    </source>
</evidence>
<evidence type="ECO:0000259" key="6">
    <source>
        <dbReference type="PROSITE" id="PS51352"/>
    </source>
</evidence>
<gene>
    <name evidence="7" type="ORF">MNBD_NITROSPINAE02-2052</name>
</gene>
<dbReference type="PANTHER" id="PTHR13887:SF14">
    <property type="entry name" value="DISULFIDE BOND FORMATION PROTEIN D"/>
    <property type="match status" value="1"/>
</dbReference>
<dbReference type="GO" id="GO:0016491">
    <property type="term" value="F:oxidoreductase activity"/>
    <property type="evidence" value="ECO:0007669"/>
    <property type="project" value="UniProtKB-KW"/>
</dbReference>
<proteinExistence type="inferred from homology"/>
<dbReference type="EMBL" id="UOGE01000102">
    <property type="protein sequence ID" value="VAX25182.1"/>
    <property type="molecule type" value="Genomic_DNA"/>
</dbReference>
<dbReference type="InterPro" id="IPR036249">
    <property type="entry name" value="Thioredoxin-like_sf"/>
</dbReference>
<dbReference type="Pfam" id="PF18312">
    <property type="entry name" value="ScsC_N"/>
    <property type="match status" value="1"/>
</dbReference>
<dbReference type="Gene3D" id="3.40.30.10">
    <property type="entry name" value="Glutaredoxin"/>
    <property type="match status" value="1"/>
</dbReference>
<keyword evidence="3" id="KW-0560">Oxidoreductase</keyword>
<evidence type="ECO:0000256" key="1">
    <source>
        <dbReference type="ARBA" id="ARBA00005791"/>
    </source>
</evidence>
<sequence length="252" mass="28409">MKKVLVTIAIIIGFVLAVAMPSDTKAADTNEQEINALIKDYIEKHPEVIVESLQKFYDQKRKLDEEASLKESLGKRETIPLGDAPAIGPENARVTLVEFSDFQCPFCAKASITVQNLIKKYDKDLRVVFKHLPLAFHSKAEPASKAAMAANEQGKFWPYRDLLLEKQNEWGNGDEQAFFITYAKDLGLDIERFKKDIKNKTYQTKIDKDKALAKKLGISGTPTFFVNGVKIRGAVPQARFEKVIEMLLNEKS</sequence>
<organism evidence="7">
    <name type="scientific">hydrothermal vent metagenome</name>
    <dbReference type="NCBI Taxonomy" id="652676"/>
    <lineage>
        <taxon>unclassified sequences</taxon>
        <taxon>metagenomes</taxon>
        <taxon>ecological metagenomes</taxon>
    </lineage>
</organism>
<dbReference type="InterPro" id="IPR013766">
    <property type="entry name" value="Thioredoxin_domain"/>
</dbReference>
<evidence type="ECO:0000256" key="2">
    <source>
        <dbReference type="ARBA" id="ARBA00022729"/>
    </source>
</evidence>
<dbReference type="PANTHER" id="PTHR13887">
    <property type="entry name" value="GLUTATHIONE S-TRANSFERASE KAPPA"/>
    <property type="match status" value="1"/>
</dbReference>
<keyword evidence="4" id="KW-1015">Disulfide bond</keyword>
<dbReference type="SUPFAM" id="SSF52833">
    <property type="entry name" value="Thioredoxin-like"/>
    <property type="match status" value="1"/>
</dbReference>
<dbReference type="InterPro" id="IPR041205">
    <property type="entry name" value="ScsC_N"/>
</dbReference>
<accession>A0A3B1CAH9</accession>
<name>A0A3B1CAH9_9ZZZZ</name>
<dbReference type="Pfam" id="PF13462">
    <property type="entry name" value="Thioredoxin_4"/>
    <property type="match status" value="1"/>
</dbReference>
<keyword evidence="5" id="KW-0676">Redox-active center</keyword>
<reference evidence="7" key="1">
    <citation type="submission" date="2018-06" db="EMBL/GenBank/DDBJ databases">
        <authorList>
            <person name="Zhirakovskaya E."/>
        </authorList>
    </citation>
    <scope>NUCLEOTIDE SEQUENCE</scope>
</reference>
<comment type="similarity">
    <text evidence="1">Belongs to the thioredoxin family. DsbA subfamily.</text>
</comment>
<dbReference type="PROSITE" id="PS51352">
    <property type="entry name" value="THIOREDOXIN_2"/>
    <property type="match status" value="1"/>
</dbReference>
<feature type="domain" description="Thioredoxin" evidence="6">
    <location>
        <begin position="73"/>
        <end position="249"/>
    </location>
</feature>
<evidence type="ECO:0000256" key="5">
    <source>
        <dbReference type="ARBA" id="ARBA00023284"/>
    </source>
</evidence>